<dbReference type="InterPro" id="IPR006311">
    <property type="entry name" value="TAT_signal"/>
</dbReference>
<evidence type="ECO:0000313" key="1">
    <source>
        <dbReference type="EMBL" id="NYJ76059.1"/>
    </source>
</evidence>
<dbReference type="EMBL" id="JACCFW010000001">
    <property type="protein sequence ID" value="NYJ76059.1"/>
    <property type="molecule type" value="Genomic_DNA"/>
</dbReference>
<dbReference type="AlphaFoldDB" id="A0A853DJC5"/>
<sequence length="365" mass="38418">MPANEDGVTRRGALALAGAGALTAAGTPAALAASTTLRGREAPKVADPGIWHGDLWYPYVANGTVFTRSVSAMPLATNSAAMAARMPNLTQNSYGVVTSLNTTSYNIPTYVVDSTIAGCPFTTMTASNASAGSTLAAHVNGRIPLPPYATPAGGGDSSMAVYDRGTGIMREYFLCRKQSDGTWTAATGGYYVAAPRFTNLPTANYSMELTEGSSAVVAMLNPLMQVGISEARNGVIGHALDFTITNARSGVVSWPAKQSDGTDSNVDTPAEGQWFRFPPTLDLDTLGLRPFTLLLARAAQKYGGMAGDKNLFCHAFNVEHPATEIQRTGSNPWATDILAKYGSLDVNDFPWAHTQWAPVGWGKPA</sequence>
<dbReference type="Proteomes" id="UP000571817">
    <property type="component" value="Unassembled WGS sequence"/>
</dbReference>
<dbReference type="PROSITE" id="PS51318">
    <property type="entry name" value="TAT"/>
    <property type="match status" value="1"/>
</dbReference>
<name>A0A853DJC5_9MICO</name>
<keyword evidence="2" id="KW-1185">Reference proteome</keyword>
<accession>A0A853DJC5</accession>
<proteinExistence type="predicted"/>
<comment type="caution">
    <text evidence="1">The sequence shown here is derived from an EMBL/GenBank/DDBJ whole genome shotgun (WGS) entry which is preliminary data.</text>
</comment>
<organism evidence="1 2">
    <name type="scientific">Allobranchiibius huperziae</name>
    <dbReference type="NCBI Taxonomy" id="1874116"/>
    <lineage>
        <taxon>Bacteria</taxon>
        <taxon>Bacillati</taxon>
        <taxon>Actinomycetota</taxon>
        <taxon>Actinomycetes</taxon>
        <taxon>Micrococcales</taxon>
        <taxon>Dermacoccaceae</taxon>
        <taxon>Allobranchiibius</taxon>
    </lineage>
</organism>
<evidence type="ECO:0000313" key="2">
    <source>
        <dbReference type="Proteomes" id="UP000571817"/>
    </source>
</evidence>
<gene>
    <name evidence="1" type="ORF">HNR15_003022</name>
</gene>
<reference evidence="1 2" key="1">
    <citation type="submission" date="2020-07" db="EMBL/GenBank/DDBJ databases">
        <title>Sequencing the genomes of 1000 actinobacteria strains.</title>
        <authorList>
            <person name="Klenk H.-P."/>
        </authorList>
    </citation>
    <scope>NUCLEOTIDE SEQUENCE [LARGE SCALE GENOMIC DNA]</scope>
    <source>
        <strain evidence="1 2">DSM 29531</strain>
    </source>
</reference>
<dbReference type="RefSeq" id="WP_218883752.1">
    <property type="nucleotide sequence ID" value="NZ_JACCFW010000001.1"/>
</dbReference>
<protein>
    <submittedName>
        <fullName evidence="1">Uncharacterized protein</fullName>
    </submittedName>
</protein>